<dbReference type="PANTHER" id="PTHR15633">
    <property type="entry name" value="NUCLEOLAR PROTEIN 11"/>
    <property type="match status" value="1"/>
</dbReference>
<dbReference type="OrthoDB" id="4349954at2759"/>
<feature type="compositionally biased region" description="Acidic residues" evidence="1">
    <location>
        <begin position="75"/>
        <end position="96"/>
    </location>
</feature>
<sequence length="1033" mass="118532">ENKGIMGVTLHEPFEIEQKTINIESQNHLFNVGITIPIEIEVEKSTALSVGKNKENGKFVQKNGWKPEKLNENRESDEDSEETSDNDESCSEEEKDSELMSGVGESVKDEDGENSSDDEDDDRNDEFAEKADGRQLLNWPIPPQYTLVAPAKCLIKNGRCLVYAVIHSGGTQENSDKVVWLWQDLRPTFGAKDFRDNVENVKRVGEFERSIFSLEISPLLSEAVVLINQDGSVSLVDANLKRVISHCPRKDKGNKKVYWATLFNTNGSFIPSNILPATSITVLNILSSKSESKDALPPNFFHLRLCWIDTLTKRCKILCNTQFQMNLPSTFNFNPSTGKLFLLFSHGVLKIYTINLGWKESGAKISLSENIVIHLGGILSFPEKSHLALHERHAVEIAPLTESYVALVGRRKTPESVEQVLTVWDIQYGTVQADRVLSKSSSSRHVNATSTFPYRFQASFHILSSMLQRIFPEDMTPDKVKLSNYLCRYNCEPMTLLSAINRMNRTAEYLDLGKGSNRGIGITKYAIHPNAESPKNSVADELIKDAKLLQKEESKILRKLLNIRKTPTTQEFTRRFKKYVKKKGWEDFNYFLSEKVGVKYEEYVKYMKDYGEHKKIGISKGKSNRIWKRESKSDSEDHEELMNLQEWRELWKEWEVEKDAARKSECTLRKLYEFIISKEKIIPELSYHFVKTIVEHCISQYPDGKPNMTFWAPEVISDLIRQNVMSNSIVKGGIVKALIDREEWGMLNLALLCIPDIPERDLIHLLKFVISKGGVRKETVNPSGEIKKETLTVENVLLLIIHAPRNENMMRWNIRQLTESELIVILKILCEWSARHTLTEIIADTMSKKPVDVDDFRNPKNQSPINKLKKLKKRIDFRSIIEFLTLILDIHFASFIMNKQFHSLLGDLSDRINHEVEIFESMESMRSCLELYHKRHLKNERLIKKEPFVTRSNVLSRDADLPEYTVELFTFFGDNHRNPRLEEIDMIDESVIGNGVPISDSVYTINGEMYHGDVNVEDESIVFENGEIPSLAV</sequence>
<dbReference type="GO" id="GO:0005730">
    <property type="term" value="C:nucleolus"/>
    <property type="evidence" value="ECO:0007669"/>
    <property type="project" value="TreeGrafter"/>
</dbReference>
<feature type="non-terminal residue" evidence="2">
    <location>
        <position position="1"/>
    </location>
</feature>
<feature type="region of interest" description="Disordered" evidence="1">
    <location>
        <begin position="57"/>
        <end position="125"/>
    </location>
</feature>
<organism evidence="2 3">
    <name type="scientific">Acaulospora morrowiae</name>
    <dbReference type="NCBI Taxonomy" id="94023"/>
    <lineage>
        <taxon>Eukaryota</taxon>
        <taxon>Fungi</taxon>
        <taxon>Fungi incertae sedis</taxon>
        <taxon>Mucoromycota</taxon>
        <taxon>Glomeromycotina</taxon>
        <taxon>Glomeromycetes</taxon>
        <taxon>Diversisporales</taxon>
        <taxon>Acaulosporaceae</taxon>
        <taxon>Acaulospora</taxon>
    </lineage>
</organism>
<dbReference type="InterPro" id="IPR042859">
    <property type="entry name" value="NOL11"/>
</dbReference>
<dbReference type="AlphaFoldDB" id="A0A9N9AZA6"/>
<accession>A0A9N9AZA6</accession>
<dbReference type="Proteomes" id="UP000789342">
    <property type="component" value="Unassembled WGS sequence"/>
</dbReference>
<protein>
    <submittedName>
        <fullName evidence="2">11516_t:CDS:1</fullName>
    </submittedName>
</protein>
<feature type="compositionally biased region" description="Acidic residues" evidence="1">
    <location>
        <begin position="108"/>
        <end position="124"/>
    </location>
</feature>
<keyword evidence="3" id="KW-1185">Reference proteome</keyword>
<reference evidence="2" key="1">
    <citation type="submission" date="2021-06" db="EMBL/GenBank/DDBJ databases">
        <authorList>
            <person name="Kallberg Y."/>
            <person name="Tangrot J."/>
            <person name="Rosling A."/>
        </authorList>
    </citation>
    <scope>NUCLEOTIDE SEQUENCE</scope>
    <source>
        <strain evidence="2">CL551</strain>
    </source>
</reference>
<evidence type="ECO:0000313" key="2">
    <source>
        <dbReference type="EMBL" id="CAG8546961.1"/>
    </source>
</evidence>
<gene>
    <name evidence="2" type="ORF">AMORRO_LOCUS5392</name>
</gene>
<dbReference type="GO" id="GO:0030490">
    <property type="term" value="P:maturation of SSU-rRNA"/>
    <property type="evidence" value="ECO:0007669"/>
    <property type="project" value="InterPro"/>
</dbReference>
<proteinExistence type="predicted"/>
<name>A0A9N9AZA6_9GLOM</name>
<evidence type="ECO:0000313" key="3">
    <source>
        <dbReference type="Proteomes" id="UP000789342"/>
    </source>
</evidence>
<evidence type="ECO:0000256" key="1">
    <source>
        <dbReference type="SAM" id="MobiDB-lite"/>
    </source>
</evidence>
<dbReference type="GO" id="GO:0003723">
    <property type="term" value="F:RNA binding"/>
    <property type="evidence" value="ECO:0007669"/>
    <property type="project" value="TreeGrafter"/>
</dbReference>
<feature type="compositionally biased region" description="Basic and acidic residues" evidence="1">
    <location>
        <begin position="65"/>
        <end position="74"/>
    </location>
</feature>
<comment type="caution">
    <text evidence="2">The sequence shown here is derived from an EMBL/GenBank/DDBJ whole genome shotgun (WGS) entry which is preliminary data.</text>
</comment>
<dbReference type="PANTHER" id="PTHR15633:SF2">
    <property type="entry name" value="NUCLEOLAR PROTEIN 11"/>
    <property type="match status" value="1"/>
</dbReference>
<dbReference type="EMBL" id="CAJVPV010003242">
    <property type="protein sequence ID" value="CAG8546961.1"/>
    <property type="molecule type" value="Genomic_DNA"/>
</dbReference>